<evidence type="ECO:0000313" key="3">
    <source>
        <dbReference type="Proteomes" id="UP000283530"/>
    </source>
</evidence>
<evidence type="ECO:0000256" key="1">
    <source>
        <dbReference type="SAM" id="MobiDB-lite"/>
    </source>
</evidence>
<gene>
    <name evidence="2" type="ORF">CKAN_01308800</name>
</gene>
<accession>A0A3S3QF83</accession>
<keyword evidence="3" id="KW-1185">Reference proteome</keyword>
<feature type="region of interest" description="Disordered" evidence="1">
    <location>
        <begin position="91"/>
        <end position="127"/>
    </location>
</feature>
<dbReference type="EMBL" id="QPKB01000005">
    <property type="protein sequence ID" value="RWR84291.1"/>
    <property type="molecule type" value="Genomic_DNA"/>
</dbReference>
<feature type="compositionally biased region" description="Low complexity" evidence="1">
    <location>
        <begin position="42"/>
        <end position="51"/>
    </location>
</feature>
<name>A0A3S3QF83_9MAGN</name>
<comment type="caution">
    <text evidence="2">The sequence shown here is derived from an EMBL/GenBank/DDBJ whole genome shotgun (WGS) entry which is preliminary data.</text>
</comment>
<evidence type="ECO:0000313" key="2">
    <source>
        <dbReference type="EMBL" id="RWR84291.1"/>
    </source>
</evidence>
<protein>
    <submittedName>
        <fullName evidence="2">Uncharacterized protein</fullName>
    </submittedName>
</protein>
<feature type="compositionally biased region" description="Basic and acidic residues" evidence="1">
    <location>
        <begin position="63"/>
        <end position="75"/>
    </location>
</feature>
<feature type="region of interest" description="Disordered" evidence="1">
    <location>
        <begin position="1"/>
        <end position="75"/>
    </location>
</feature>
<sequence>MSRSSEYHLGASSSSPPFRQFGELSEEEECGVIAKKKKKATIEQQQQQQQKRMAEGTPLESQNKQEGKQKEEYVTIQRRKEEEYVTIQVEPEPDAPQMQGVAAQSSFNHSGSMAHSESGIMSYAVPI</sequence>
<reference evidence="2 3" key="1">
    <citation type="journal article" date="2019" name="Nat. Plants">
        <title>Stout camphor tree genome fills gaps in understanding of flowering plant genome evolution.</title>
        <authorList>
            <person name="Chaw S.M."/>
            <person name="Liu Y.C."/>
            <person name="Wu Y.W."/>
            <person name="Wang H.Y."/>
            <person name="Lin C.I."/>
            <person name="Wu C.S."/>
            <person name="Ke H.M."/>
            <person name="Chang L.Y."/>
            <person name="Hsu C.Y."/>
            <person name="Yang H.T."/>
            <person name="Sudianto E."/>
            <person name="Hsu M.H."/>
            <person name="Wu K.P."/>
            <person name="Wang L.N."/>
            <person name="Leebens-Mack J.H."/>
            <person name="Tsai I.J."/>
        </authorList>
    </citation>
    <scope>NUCLEOTIDE SEQUENCE [LARGE SCALE GENOMIC DNA]</scope>
    <source>
        <strain evidence="3">cv. Chaw 1501</strain>
        <tissue evidence="2">Young leaves</tissue>
    </source>
</reference>
<dbReference type="AlphaFoldDB" id="A0A3S3QF83"/>
<feature type="compositionally biased region" description="Polar residues" evidence="1">
    <location>
        <begin position="102"/>
        <end position="115"/>
    </location>
</feature>
<proteinExistence type="predicted"/>
<organism evidence="2 3">
    <name type="scientific">Cinnamomum micranthum f. kanehirae</name>
    <dbReference type="NCBI Taxonomy" id="337451"/>
    <lineage>
        <taxon>Eukaryota</taxon>
        <taxon>Viridiplantae</taxon>
        <taxon>Streptophyta</taxon>
        <taxon>Embryophyta</taxon>
        <taxon>Tracheophyta</taxon>
        <taxon>Spermatophyta</taxon>
        <taxon>Magnoliopsida</taxon>
        <taxon>Magnoliidae</taxon>
        <taxon>Laurales</taxon>
        <taxon>Lauraceae</taxon>
        <taxon>Cinnamomum</taxon>
    </lineage>
</organism>
<dbReference type="Proteomes" id="UP000283530">
    <property type="component" value="Unassembled WGS sequence"/>
</dbReference>